<dbReference type="InterPro" id="IPR021480">
    <property type="entry name" value="Zinc_ribbon_12"/>
</dbReference>
<dbReference type="Pfam" id="PF22910">
    <property type="entry name" value="EDR4-like_1st"/>
    <property type="match status" value="1"/>
</dbReference>
<dbReference type="InterPro" id="IPR055126">
    <property type="entry name" value="EDR4-like_N"/>
</dbReference>
<feature type="region of interest" description="Disordered" evidence="1">
    <location>
        <begin position="477"/>
        <end position="509"/>
    </location>
</feature>
<dbReference type="AlphaFoldDB" id="A0A5A7QUC4"/>
<dbReference type="OrthoDB" id="2020426at2759"/>
<feature type="domain" description="Enhanced disease resistance 4-like N-terminal" evidence="3">
    <location>
        <begin position="6"/>
        <end position="39"/>
    </location>
</feature>
<dbReference type="GO" id="GO:1900150">
    <property type="term" value="P:regulation of defense response to fungus"/>
    <property type="evidence" value="ECO:0007669"/>
    <property type="project" value="InterPro"/>
</dbReference>
<gene>
    <name evidence="4" type="ORF">STAS_25828</name>
</gene>
<dbReference type="PANTHER" id="PTHR31105:SF42">
    <property type="entry name" value="OS02G0258300 PROTEIN"/>
    <property type="match status" value="1"/>
</dbReference>
<keyword evidence="5" id="KW-1185">Reference proteome</keyword>
<feature type="region of interest" description="Disordered" evidence="1">
    <location>
        <begin position="50"/>
        <end position="104"/>
    </location>
</feature>
<dbReference type="PANTHER" id="PTHR31105">
    <property type="entry name" value="EXTRA-LARGE G-PROTEIN-LIKE"/>
    <property type="match status" value="1"/>
</dbReference>
<proteinExistence type="predicted"/>
<comment type="caution">
    <text evidence="4">The sequence shown here is derived from an EMBL/GenBank/DDBJ whole genome shotgun (WGS) entry which is preliminary data.</text>
</comment>
<feature type="domain" description="Probable zinc-ribbon" evidence="2">
    <location>
        <begin position="331"/>
        <end position="375"/>
    </location>
</feature>
<feature type="compositionally biased region" description="Basic and acidic residues" evidence="1">
    <location>
        <begin position="50"/>
        <end position="82"/>
    </location>
</feature>
<reference evidence="5" key="1">
    <citation type="journal article" date="2019" name="Curr. Biol.">
        <title>Genome Sequence of Striga asiatica Provides Insight into the Evolution of Plant Parasitism.</title>
        <authorList>
            <person name="Yoshida S."/>
            <person name="Kim S."/>
            <person name="Wafula E.K."/>
            <person name="Tanskanen J."/>
            <person name="Kim Y.M."/>
            <person name="Honaas L."/>
            <person name="Yang Z."/>
            <person name="Spallek T."/>
            <person name="Conn C.E."/>
            <person name="Ichihashi Y."/>
            <person name="Cheong K."/>
            <person name="Cui S."/>
            <person name="Der J.P."/>
            <person name="Gundlach H."/>
            <person name="Jiao Y."/>
            <person name="Hori C."/>
            <person name="Ishida J.K."/>
            <person name="Kasahara H."/>
            <person name="Kiba T."/>
            <person name="Kim M.S."/>
            <person name="Koo N."/>
            <person name="Laohavisit A."/>
            <person name="Lee Y.H."/>
            <person name="Lumba S."/>
            <person name="McCourt P."/>
            <person name="Mortimer J.C."/>
            <person name="Mutuku J.M."/>
            <person name="Nomura T."/>
            <person name="Sasaki-Sekimoto Y."/>
            <person name="Seto Y."/>
            <person name="Wang Y."/>
            <person name="Wakatake T."/>
            <person name="Sakakibara H."/>
            <person name="Demura T."/>
            <person name="Yamaguchi S."/>
            <person name="Yoneyama K."/>
            <person name="Manabe R.I."/>
            <person name="Nelson D.C."/>
            <person name="Schulman A.H."/>
            <person name="Timko M.P."/>
            <person name="dePamphilis C.W."/>
            <person name="Choi D."/>
            <person name="Shirasu K."/>
        </authorList>
    </citation>
    <scope>NUCLEOTIDE SEQUENCE [LARGE SCALE GENOMIC DNA]</scope>
    <source>
        <strain evidence="5">cv. UVA1</strain>
    </source>
</reference>
<dbReference type="EMBL" id="BKCP01008292">
    <property type="protein sequence ID" value="GER48659.1"/>
    <property type="molecule type" value="Genomic_DNA"/>
</dbReference>
<evidence type="ECO:0000313" key="4">
    <source>
        <dbReference type="EMBL" id="GER48659.1"/>
    </source>
</evidence>
<name>A0A5A7QUC4_STRAF</name>
<organism evidence="4 5">
    <name type="scientific">Striga asiatica</name>
    <name type="common">Asiatic witchweed</name>
    <name type="synonym">Buchnera asiatica</name>
    <dbReference type="NCBI Taxonomy" id="4170"/>
    <lineage>
        <taxon>Eukaryota</taxon>
        <taxon>Viridiplantae</taxon>
        <taxon>Streptophyta</taxon>
        <taxon>Embryophyta</taxon>
        <taxon>Tracheophyta</taxon>
        <taxon>Spermatophyta</taxon>
        <taxon>Magnoliopsida</taxon>
        <taxon>eudicotyledons</taxon>
        <taxon>Gunneridae</taxon>
        <taxon>Pentapetalae</taxon>
        <taxon>asterids</taxon>
        <taxon>lamiids</taxon>
        <taxon>Lamiales</taxon>
        <taxon>Orobanchaceae</taxon>
        <taxon>Buchnereae</taxon>
        <taxon>Striga</taxon>
    </lineage>
</organism>
<protein>
    <submittedName>
        <fullName evidence="4">Uncharacterized protein</fullName>
    </submittedName>
</protein>
<dbReference type="InterPro" id="IPR040244">
    <property type="entry name" value="EDR4-like"/>
</dbReference>
<feature type="compositionally biased region" description="Polar residues" evidence="1">
    <location>
        <begin position="479"/>
        <end position="501"/>
    </location>
</feature>
<sequence length="680" mass="76634">MSETSNVRLVRCPKCENLLPEVTDYSVYLCGGCGAVLEAKNKGVDLDAFSEKPDEQRNEGPKECKLSDRHEKVKKNSEKMMETSDSSESDVRSAISSSSRAERRTIFHNRGESRRTIVPRKDGKKNLDILEGELIQDVKRSHNLHRVKGSQDFEDLEIYHNENVQRLLHERNGDKQEIEGYDMDELLKQLDELKDRLTKSGNLVNKGKEKIRLHMNQIPMHNTYHDQKTYKGLHYPNQCSMPPHLMQRQESGSGGFYHVAPVPYHAPPPYNMYKSWPYLPNFSPHHPSCSYSDQYSNFPNAGRLNSSSVQTHVRWENLASGGRICRPIGWGAPFFTCSNCFELLLFPKNVRVDGNNGRKQKVTCGSCSAVVVFTVANNKLVFSSMVEPEDSCNNNVKVEKSVETTFLSNDYENSSYDGSSVSKDENGPLPRVGLSLQDHFEYSNKFHRGRRFGEESKSRFLETDKVVLEEQISRKESSATEIELSSNEYSNTGTTFDSGEASNEGDHLRGSNTAKMLLAGIGVSDSNRSNEDFEQEKANVIVNGHLIPARLIKKAEKLAGPVYPGNYWYDFRAGFWGVMGGPCLGIIPPFIEEFNHPMPEHCAGGNTNVFVNGRELNQKDLNLLVNRGLPKERERSYIIEISGRVLDDYTGEELESLGKLAPSVERMKHGFGMKPPKAVA</sequence>
<evidence type="ECO:0000259" key="2">
    <source>
        <dbReference type="Pfam" id="PF11331"/>
    </source>
</evidence>
<accession>A0A5A7QUC4</accession>
<dbReference type="Pfam" id="PF11331">
    <property type="entry name" value="Zn_ribbon_12"/>
    <property type="match status" value="1"/>
</dbReference>
<evidence type="ECO:0000313" key="5">
    <source>
        <dbReference type="Proteomes" id="UP000325081"/>
    </source>
</evidence>
<evidence type="ECO:0000259" key="3">
    <source>
        <dbReference type="Pfam" id="PF22910"/>
    </source>
</evidence>
<evidence type="ECO:0000256" key="1">
    <source>
        <dbReference type="SAM" id="MobiDB-lite"/>
    </source>
</evidence>
<dbReference type="Proteomes" id="UP000325081">
    <property type="component" value="Unassembled WGS sequence"/>
</dbReference>